<dbReference type="Pfam" id="PF06612">
    <property type="entry name" value="DUF1146"/>
    <property type="match status" value="1"/>
</dbReference>
<reference evidence="2 3" key="1">
    <citation type="submission" date="2015-08" db="EMBL/GenBank/DDBJ databases">
        <title>Genomic sequence of Lactobacillus heilongjiangensis DSM 28069, isolated from Chinese traditional pickle.</title>
        <authorList>
            <person name="Jiang X."/>
            <person name="Zheng B."/>
            <person name="Cheng H."/>
        </authorList>
    </citation>
    <scope>NUCLEOTIDE SEQUENCE [LARGE SCALE GENOMIC DNA]</scope>
    <source>
        <strain evidence="2 3">DSM 28069</strain>
    </source>
</reference>
<dbReference type="RefSeq" id="WP_041500867.1">
    <property type="nucleotide sequence ID" value="NZ_BJDV01000012.1"/>
</dbReference>
<dbReference type="NCBIfam" id="TIGR02327">
    <property type="entry name" value="int_mem_ywzB"/>
    <property type="match status" value="1"/>
</dbReference>
<protein>
    <recommendedName>
        <fullName evidence="4">DUF1146 domain-containing protein</fullName>
    </recommendedName>
</protein>
<evidence type="ECO:0008006" key="4">
    <source>
        <dbReference type="Google" id="ProtNLM"/>
    </source>
</evidence>
<name>A0A0K2LBW1_9LACO</name>
<evidence type="ECO:0000313" key="2">
    <source>
        <dbReference type="EMBL" id="ALB28668.1"/>
    </source>
</evidence>
<dbReference type="InterPro" id="IPR009526">
    <property type="entry name" value="DUF1146"/>
</dbReference>
<dbReference type="AlphaFoldDB" id="A0A0K2LBW1"/>
<keyword evidence="1" id="KW-0472">Membrane</keyword>
<dbReference type="STRING" id="1074467.JP39_04470"/>
<keyword evidence="3" id="KW-1185">Reference proteome</keyword>
<dbReference type="OrthoDB" id="1651016at2"/>
<evidence type="ECO:0000256" key="1">
    <source>
        <dbReference type="SAM" id="Phobius"/>
    </source>
</evidence>
<keyword evidence="1" id="KW-1133">Transmembrane helix</keyword>
<dbReference type="KEGG" id="lhi:JP39_04470"/>
<proteinExistence type="predicted"/>
<feature type="transmembrane region" description="Helical" evidence="1">
    <location>
        <begin position="6"/>
        <end position="26"/>
    </location>
</feature>
<accession>A0A0K2LBW1</accession>
<gene>
    <name evidence="2" type="ORF">JP39_04470</name>
</gene>
<feature type="transmembrane region" description="Helical" evidence="1">
    <location>
        <begin position="46"/>
        <end position="68"/>
    </location>
</feature>
<organism evidence="2 3">
    <name type="scientific">Companilactobacillus heilongjiangensis</name>
    <dbReference type="NCBI Taxonomy" id="1074467"/>
    <lineage>
        <taxon>Bacteria</taxon>
        <taxon>Bacillati</taxon>
        <taxon>Bacillota</taxon>
        <taxon>Bacilli</taxon>
        <taxon>Lactobacillales</taxon>
        <taxon>Lactobacillaceae</taxon>
        <taxon>Companilactobacillus</taxon>
    </lineage>
</organism>
<dbReference type="EMBL" id="CP012559">
    <property type="protein sequence ID" value="ALB28668.1"/>
    <property type="molecule type" value="Genomic_DNA"/>
</dbReference>
<evidence type="ECO:0000313" key="3">
    <source>
        <dbReference type="Proteomes" id="UP000061546"/>
    </source>
</evidence>
<keyword evidence="1" id="KW-0812">Transmembrane</keyword>
<dbReference type="Proteomes" id="UP000061546">
    <property type="component" value="Chromosome"/>
</dbReference>
<sequence>MINIGINAIITLISHVIFIWLSFNLLQVVDWKKIYNKSNPKMLQLLVAFIAIALGYTVSSFFMSIFSLSQNIALLFK</sequence>